<evidence type="ECO:0000313" key="16">
    <source>
        <dbReference type="Proteomes" id="UP000676917"/>
    </source>
</evidence>
<dbReference type="InterPro" id="IPR007197">
    <property type="entry name" value="rSAM"/>
</dbReference>
<name>A0A919X7E1_9BACI</name>
<keyword evidence="5 11" id="KW-0949">S-adenosyl-L-methionine</keyword>
<evidence type="ECO:0000259" key="14">
    <source>
        <dbReference type="PROSITE" id="PS51918"/>
    </source>
</evidence>
<evidence type="ECO:0000256" key="6">
    <source>
        <dbReference type="ARBA" id="ARBA00022694"/>
    </source>
</evidence>
<dbReference type="SFLD" id="SFLDF00273">
    <property type="entry name" value="(dimethylallyl)adenosine_tRNA"/>
    <property type="match status" value="1"/>
</dbReference>
<comment type="function">
    <text evidence="1 11">Catalyzes the methylthiolation of N6-(dimethylallyl)adenosine (i(6)A), leading to the formation of 2-methylthio-N6-(dimethylallyl)adenosine (ms(2)i(6)A) at position 37 in tRNAs that read codons beginning with uridine.</text>
</comment>
<dbReference type="GO" id="GO:0051539">
    <property type="term" value="F:4 iron, 4 sulfur cluster binding"/>
    <property type="evidence" value="ECO:0007669"/>
    <property type="project" value="UniProtKB-UniRule"/>
</dbReference>
<dbReference type="FunFam" id="3.80.30.20:FF:000001">
    <property type="entry name" value="tRNA-2-methylthio-N(6)-dimethylallyladenosine synthase 2"/>
    <property type="match status" value="1"/>
</dbReference>
<keyword evidence="2 11" id="KW-0004">4Fe-4S</keyword>
<dbReference type="InterPro" id="IPR038135">
    <property type="entry name" value="Methylthiotransferase_N_sf"/>
</dbReference>
<dbReference type="InterPro" id="IPR058240">
    <property type="entry name" value="rSAM_sf"/>
</dbReference>
<gene>
    <name evidence="11 15" type="primary">miaB</name>
    <name evidence="15" type="ORF">J43TS3_08390</name>
</gene>
<dbReference type="PANTHER" id="PTHR43020">
    <property type="entry name" value="CDK5 REGULATORY SUBUNIT-ASSOCIATED PROTEIN 1"/>
    <property type="match status" value="1"/>
</dbReference>
<dbReference type="SFLD" id="SFLDS00029">
    <property type="entry name" value="Radical_SAM"/>
    <property type="match status" value="1"/>
</dbReference>
<dbReference type="InterPro" id="IPR020612">
    <property type="entry name" value="Methylthiotransferase_CS"/>
</dbReference>
<dbReference type="SUPFAM" id="SSF102114">
    <property type="entry name" value="Radical SAM enzymes"/>
    <property type="match status" value="1"/>
</dbReference>
<dbReference type="CDD" id="cd01335">
    <property type="entry name" value="Radical_SAM"/>
    <property type="match status" value="1"/>
</dbReference>
<evidence type="ECO:0000256" key="1">
    <source>
        <dbReference type="ARBA" id="ARBA00003234"/>
    </source>
</evidence>
<dbReference type="InterPro" id="IPR023404">
    <property type="entry name" value="rSAM_horseshoe"/>
</dbReference>
<comment type="caution">
    <text evidence="15">The sequence shown here is derived from an EMBL/GenBank/DDBJ whole genome shotgun (WGS) entry which is preliminary data.</text>
</comment>
<feature type="binding site" evidence="11">
    <location>
        <position position="238"/>
    </location>
    <ligand>
        <name>[4Fe-4S] cluster</name>
        <dbReference type="ChEBI" id="CHEBI:49883"/>
        <label>2</label>
        <note>4Fe-4S-S-AdoMet</note>
    </ligand>
</feature>
<comment type="subcellular location">
    <subcellularLocation>
        <location evidence="11">Cytoplasm</location>
    </subcellularLocation>
</comment>
<feature type="domain" description="TRAM" evidence="12">
    <location>
        <begin position="453"/>
        <end position="516"/>
    </location>
</feature>
<dbReference type="Gene3D" id="3.40.50.12160">
    <property type="entry name" value="Methylthiotransferase, N-terminal domain"/>
    <property type="match status" value="1"/>
</dbReference>
<dbReference type="InterPro" id="IPR006463">
    <property type="entry name" value="MiaB_methiolase"/>
</dbReference>
<dbReference type="PROSITE" id="PS50926">
    <property type="entry name" value="TRAM"/>
    <property type="match status" value="1"/>
</dbReference>
<dbReference type="GO" id="GO:0005829">
    <property type="term" value="C:cytosol"/>
    <property type="evidence" value="ECO:0007669"/>
    <property type="project" value="TreeGrafter"/>
</dbReference>
<dbReference type="SFLD" id="SFLDG01082">
    <property type="entry name" value="B12-binding_domain_containing"/>
    <property type="match status" value="1"/>
</dbReference>
<dbReference type="Pfam" id="PF01938">
    <property type="entry name" value="TRAM"/>
    <property type="match status" value="1"/>
</dbReference>
<evidence type="ECO:0000256" key="4">
    <source>
        <dbReference type="ARBA" id="ARBA00022679"/>
    </source>
</evidence>
<comment type="catalytic activity">
    <reaction evidence="11">
        <text>N(6)-dimethylallyladenosine(37) in tRNA + (sulfur carrier)-SH + AH2 + 2 S-adenosyl-L-methionine = 2-methylsulfanyl-N(6)-dimethylallyladenosine(37) in tRNA + (sulfur carrier)-H + 5'-deoxyadenosine + L-methionine + A + S-adenosyl-L-homocysteine + 2 H(+)</text>
        <dbReference type="Rhea" id="RHEA:37067"/>
        <dbReference type="Rhea" id="RHEA-COMP:10375"/>
        <dbReference type="Rhea" id="RHEA-COMP:10376"/>
        <dbReference type="Rhea" id="RHEA-COMP:14737"/>
        <dbReference type="Rhea" id="RHEA-COMP:14739"/>
        <dbReference type="ChEBI" id="CHEBI:13193"/>
        <dbReference type="ChEBI" id="CHEBI:15378"/>
        <dbReference type="ChEBI" id="CHEBI:17319"/>
        <dbReference type="ChEBI" id="CHEBI:17499"/>
        <dbReference type="ChEBI" id="CHEBI:29917"/>
        <dbReference type="ChEBI" id="CHEBI:57844"/>
        <dbReference type="ChEBI" id="CHEBI:57856"/>
        <dbReference type="ChEBI" id="CHEBI:59789"/>
        <dbReference type="ChEBI" id="CHEBI:64428"/>
        <dbReference type="ChEBI" id="CHEBI:74415"/>
        <dbReference type="ChEBI" id="CHEBI:74417"/>
        <dbReference type="EC" id="2.8.4.3"/>
    </reaction>
</comment>
<keyword evidence="3 11" id="KW-0963">Cytoplasm</keyword>
<dbReference type="Pfam" id="PF00919">
    <property type="entry name" value="UPF0004"/>
    <property type="match status" value="1"/>
</dbReference>
<feature type="domain" description="MTTase N-terminal" evidence="13">
    <location>
        <begin position="79"/>
        <end position="197"/>
    </location>
</feature>
<evidence type="ECO:0000256" key="10">
    <source>
        <dbReference type="ARBA" id="ARBA00033765"/>
    </source>
</evidence>
<evidence type="ECO:0000256" key="11">
    <source>
        <dbReference type="HAMAP-Rule" id="MF_01864"/>
    </source>
</evidence>
<evidence type="ECO:0000256" key="3">
    <source>
        <dbReference type="ARBA" id="ARBA00022490"/>
    </source>
</evidence>
<dbReference type="NCBIfam" id="TIGR00089">
    <property type="entry name" value="MiaB/RimO family radical SAM methylthiotransferase"/>
    <property type="match status" value="1"/>
</dbReference>
<feature type="binding site" evidence="11">
    <location>
        <position position="241"/>
    </location>
    <ligand>
        <name>[4Fe-4S] cluster</name>
        <dbReference type="ChEBI" id="CHEBI:49883"/>
        <label>2</label>
        <note>4Fe-4S-S-AdoMet</note>
    </ligand>
</feature>
<evidence type="ECO:0000256" key="9">
    <source>
        <dbReference type="ARBA" id="ARBA00023014"/>
    </source>
</evidence>
<dbReference type="HAMAP" id="MF_01864">
    <property type="entry name" value="tRNA_metthiotr_MiaB"/>
    <property type="match status" value="1"/>
</dbReference>
<dbReference type="NCBIfam" id="TIGR01574">
    <property type="entry name" value="miaB-methiolase"/>
    <property type="match status" value="1"/>
</dbReference>
<dbReference type="PROSITE" id="PS51918">
    <property type="entry name" value="RADICAL_SAM"/>
    <property type="match status" value="1"/>
</dbReference>
<evidence type="ECO:0000256" key="7">
    <source>
        <dbReference type="ARBA" id="ARBA00022723"/>
    </source>
</evidence>
<dbReference type="RefSeq" id="WP_212919711.1">
    <property type="nucleotide sequence ID" value="NZ_BORP01000001.1"/>
</dbReference>
<keyword evidence="7 11" id="KW-0479">Metal-binding</keyword>
<evidence type="ECO:0000259" key="12">
    <source>
        <dbReference type="PROSITE" id="PS50926"/>
    </source>
</evidence>
<dbReference type="EC" id="2.8.4.3" evidence="10 11"/>
<keyword evidence="6 11" id="KW-0819">tRNA processing</keyword>
<comment type="similarity">
    <text evidence="11">Belongs to the methylthiotransferase family. MiaB subfamily.</text>
</comment>
<dbReference type="Pfam" id="PF04055">
    <property type="entry name" value="Radical_SAM"/>
    <property type="match status" value="1"/>
</dbReference>
<organism evidence="15 16">
    <name type="scientific">Ornithinibacillus bavariensis</name>
    <dbReference type="NCBI Taxonomy" id="545502"/>
    <lineage>
        <taxon>Bacteria</taxon>
        <taxon>Bacillati</taxon>
        <taxon>Bacillota</taxon>
        <taxon>Bacilli</taxon>
        <taxon>Bacillales</taxon>
        <taxon>Bacillaceae</taxon>
        <taxon>Ornithinibacillus</taxon>
    </lineage>
</organism>
<keyword evidence="4 11" id="KW-0808">Transferase</keyword>
<keyword evidence="16" id="KW-1185">Reference proteome</keyword>
<comment type="subunit">
    <text evidence="11">Monomer.</text>
</comment>
<dbReference type="SFLD" id="SFLDG01061">
    <property type="entry name" value="methylthiotransferase"/>
    <property type="match status" value="1"/>
</dbReference>
<evidence type="ECO:0000259" key="13">
    <source>
        <dbReference type="PROSITE" id="PS51449"/>
    </source>
</evidence>
<keyword evidence="9 11" id="KW-0411">Iron-sulfur</keyword>
<feature type="binding site" evidence="11">
    <location>
        <position position="158"/>
    </location>
    <ligand>
        <name>[4Fe-4S] cluster</name>
        <dbReference type="ChEBI" id="CHEBI:49883"/>
        <label>1</label>
    </ligand>
</feature>
<dbReference type="Gene3D" id="3.80.30.20">
    <property type="entry name" value="tm_1862 like domain"/>
    <property type="match status" value="1"/>
</dbReference>
<accession>A0A919X7E1</accession>
<dbReference type="FunFam" id="3.40.50.12160:FF:000006">
    <property type="entry name" value="tRNA-2-methylthio-N(6)-dimethylallyladenosine synthase"/>
    <property type="match status" value="1"/>
</dbReference>
<dbReference type="InterPro" id="IPR002792">
    <property type="entry name" value="TRAM_dom"/>
</dbReference>
<dbReference type="InterPro" id="IPR005839">
    <property type="entry name" value="Methylthiotransferase"/>
</dbReference>
<dbReference type="InterPro" id="IPR013848">
    <property type="entry name" value="Methylthiotransferase_N"/>
</dbReference>
<evidence type="ECO:0000256" key="8">
    <source>
        <dbReference type="ARBA" id="ARBA00023004"/>
    </source>
</evidence>
<sequence length="522" mass="60027">MNEQQRLEQAQINRVDNPSAQDNMERIKNMTSDEMIAKYFQTSYQPPDLKKARKRRREEVQFHYDFSIPEDMQQIGKGKKFLIRTYGCQMNEHDTEVMAGILTEMGYEATSETNEADLILLNTCAIRENAENKVFGEIGHLKPLKVEKPDLILGVCGCMSQEESVVDRIMKKHQHIDLVFGTHNIHRLPHLVKEAMFGKAQVVEVWSKEGDIIENLPKVRNGKIKAWVNIMYGCDKFCTYCIVPMTRGKERSRRPEDIIQEIRQLAAQGYQEITLLGQNVNAYGKDFEDIDYRFGDLMDDIRKIDIPRVRFTTSHPRDFDDHLIEVLAKGGNLLDHIHLPVQSGSSEVLKRMNRKYTREDYLELVRKIRKAIPNATLTTDIIVGFPNETEEQFEETLSLVEEVGFEAAYTFIYSPREGTPAAMKKDDVPEEVKKQRLYRLNELVNKQSADSMKTYKDKIVKVLVEGESKKDPNILAGYTEKNKLVNFVGPKSAIGKIVDVKITEAKTWSLNGIMVENTVEVK</sequence>
<dbReference type="SMART" id="SM00729">
    <property type="entry name" value="Elp3"/>
    <property type="match status" value="1"/>
</dbReference>
<proteinExistence type="inferred from homology"/>
<reference evidence="15" key="1">
    <citation type="submission" date="2021-03" db="EMBL/GenBank/DDBJ databases">
        <title>Antimicrobial resistance genes in bacteria isolated from Japanese honey, and their potential for conferring macrolide and lincosamide resistance in the American foulbrood pathogen Paenibacillus larvae.</title>
        <authorList>
            <person name="Okamoto M."/>
            <person name="Kumagai M."/>
            <person name="Kanamori H."/>
            <person name="Takamatsu D."/>
        </authorList>
    </citation>
    <scope>NUCLEOTIDE SEQUENCE</scope>
    <source>
        <strain evidence="15">J43TS3</strain>
    </source>
</reference>
<protein>
    <recommendedName>
        <fullName evidence="10 11">tRNA-2-methylthio-N(6)-dimethylallyladenosine synthase</fullName>
        <ecNumber evidence="10 11">2.8.4.3</ecNumber>
    </recommendedName>
    <alternativeName>
        <fullName evidence="11">(Dimethylallyl)adenosine tRNA methylthiotransferase MiaB</fullName>
    </alternativeName>
    <alternativeName>
        <fullName evidence="11">tRNA-i(6)A37 methylthiotransferase</fullName>
    </alternativeName>
</protein>
<feature type="binding site" evidence="11">
    <location>
        <position position="88"/>
    </location>
    <ligand>
        <name>[4Fe-4S] cluster</name>
        <dbReference type="ChEBI" id="CHEBI:49883"/>
        <label>1</label>
    </ligand>
</feature>
<dbReference type="PANTHER" id="PTHR43020:SF2">
    <property type="entry name" value="MITOCHONDRIAL TRNA METHYLTHIOTRANSFERASE CDK5RAP1"/>
    <property type="match status" value="1"/>
</dbReference>
<keyword evidence="8 11" id="KW-0408">Iron</keyword>
<evidence type="ECO:0000256" key="2">
    <source>
        <dbReference type="ARBA" id="ARBA00022485"/>
    </source>
</evidence>
<dbReference type="InterPro" id="IPR006638">
    <property type="entry name" value="Elp3/MiaA/NifB-like_rSAM"/>
</dbReference>
<evidence type="ECO:0000256" key="5">
    <source>
        <dbReference type="ARBA" id="ARBA00022691"/>
    </source>
</evidence>
<feature type="binding site" evidence="11">
    <location>
        <position position="234"/>
    </location>
    <ligand>
        <name>[4Fe-4S] cluster</name>
        <dbReference type="ChEBI" id="CHEBI:49883"/>
        <label>2</label>
        <note>4Fe-4S-S-AdoMet</note>
    </ligand>
</feature>
<feature type="binding site" evidence="11">
    <location>
        <position position="124"/>
    </location>
    <ligand>
        <name>[4Fe-4S] cluster</name>
        <dbReference type="ChEBI" id="CHEBI:49883"/>
        <label>1</label>
    </ligand>
</feature>
<dbReference type="Proteomes" id="UP000676917">
    <property type="component" value="Unassembled WGS sequence"/>
</dbReference>
<dbReference type="AlphaFoldDB" id="A0A919X7E1"/>
<dbReference type="PROSITE" id="PS51449">
    <property type="entry name" value="MTTASE_N"/>
    <property type="match status" value="1"/>
</dbReference>
<dbReference type="EMBL" id="BORP01000001">
    <property type="protein sequence ID" value="GIO26228.1"/>
    <property type="molecule type" value="Genomic_DNA"/>
</dbReference>
<dbReference type="GO" id="GO:0035597">
    <property type="term" value="F:tRNA-2-methylthio-N(6)-dimethylallyladenosine(37) synthase activity"/>
    <property type="evidence" value="ECO:0007669"/>
    <property type="project" value="UniProtKB-EC"/>
</dbReference>
<comment type="cofactor">
    <cofactor evidence="11">
        <name>[4Fe-4S] cluster</name>
        <dbReference type="ChEBI" id="CHEBI:49883"/>
    </cofactor>
    <text evidence="11">Binds 2 [4Fe-4S] clusters. One cluster is coordinated with 3 cysteines and an exchangeable S-adenosyl-L-methionine.</text>
</comment>
<evidence type="ECO:0000313" key="15">
    <source>
        <dbReference type="EMBL" id="GIO26228.1"/>
    </source>
</evidence>
<dbReference type="PROSITE" id="PS01278">
    <property type="entry name" value="MTTASE_RADICAL"/>
    <property type="match status" value="1"/>
</dbReference>
<dbReference type="GO" id="GO:0046872">
    <property type="term" value="F:metal ion binding"/>
    <property type="evidence" value="ECO:0007669"/>
    <property type="project" value="UniProtKB-KW"/>
</dbReference>
<feature type="domain" description="Radical SAM core" evidence="14">
    <location>
        <begin position="220"/>
        <end position="450"/>
    </location>
</feature>